<proteinExistence type="predicted"/>
<dbReference type="Pfam" id="PF00144">
    <property type="entry name" value="Beta-lactamase"/>
    <property type="match status" value="1"/>
</dbReference>
<dbReference type="PANTHER" id="PTHR43319:SF3">
    <property type="entry name" value="BETA-LACTAMASE-RELATED DOMAIN-CONTAINING PROTEIN"/>
    <property type="match status" value="1"/>
</dbReference>
<dbReference type="GO" id="GO:0016787">
    <property type="term" value="F:hydrolase activity"/>
    <property type="evidence" value="ECO:0007669"/>
    <property type="project" value="UniProtKB-KW"/>
</dbReference>
<dbReference type="PANTHER" id="PTHR43319">
    <property type="entry name" value="BETA-LACTAMASE-RELATED"/>
    <property type="match status" value="1"/>
</dbReference>
<organism evidence="2 3">
    <name type="scientific">Micromonospora globbae</name>
    <dbReference type="NCBI Taxonomy" id="1894969"/>
    <lineage>
        <taxon>Bacteria</taxon>
        <taxon>Bacillati</taxon>
        <taxon>Actinomycetota</taxon>
        <taxon>Actinomycetes</taxon>
        <taxon>Micromonosporales</taxon>
        <taxon>Micromonosporaceae</taxon>
        <taxon>Micromonospora</taxon>
    </lineage>
</organism>
<dbReference type="EMBL" id="RAQQ01000006">
    <property type="protein sequence ID" value="RKF27602.1"/>
    <property type="molecule type" value="Genomic_DNA"/>
</dbReference>
<protein>
    <submittedName>
        <fullName evidence="2">Class A beta-lactamase-related serine hydrolase</fullName>
    </submittedName>
</protein>
<dbReference type="Gene3D" id="3.40.710.10">
    <property type="entry name" value="DD-peptidase/beta-lactamase superfamily"/>
    <property type="match status" value="1"/>
</dbReference>
<dbReference type="InterPro" id="IPR012338">
    <property type="entry name" value="Beta-lactam/transpept-like"/>
</dbReference>
<feature type="domain" description="Beta-lactamase-related" evidence="1">
    <location>
        <begin position="31"/>
        <end position="363"/>
    </location>
</feature>
<dbReference type="SUPFAM" id="SSF56601">
    <property type="entry name" value="beta-lactamase/transpeptidase-like"/>
    <property type="match status" value="1"/>
</dbReference>
<gene>
    <name evidence="2" type="ORF">D7I43_09850</name>
</gene>
<dbReference type="InterPro" id="IPR052907">
    <property type="entry name" value="Beta-lactamase/esterase"/>
</dbReference>
<name>A0A420F3U9_9ACTN</name>
<dbReference type="InterPro" id="IPR001466">
    <property type="entry name" value="Beta-lactam-related"/>
</dbReference>
<evidence type="ECO:0000259" key="1">
    <source>
        <dbReference type="Pfam" id="PF00144"/>
    </source>
</evidence>
<evidence type="ECO:0000313" key="2">
    <source>
        <dbReference type="EMBL" id="RKF27602.1"/>
    </source>
</evidence>
<dbReference type="OrthoDB" id="3422781at2"/>
<comment type="caution">
    <text evidence="2">The sequence shown here is derived from an EMBL/GenBank/DDBJ whole genome shotgun (WGS) entry which is preliminary data.</text>
</comment>
<reference evidence="2 3" key="1">
    <citation type="journal article" date="2018" name="Int. J. Syst. Evol. Microbiol.">
        <title>Micromonospora globbae sp. nov., an endophytic actinomycete isolated from roots of Globba winitii C. H. Wright.</title>
        <authorList>
            <person name="Kuncharoen N."/>
            <person name="Pittayakhajonwut P."/>
            <person name="Tanasupawat S."/>
        </authorList>
    </citation>
    <scope>NUCLEOTIDE SEQUENCE [LARGE SCALE GENOMIC DNA]</scope>
    <source>
        <strain evidence="2 3">WPS1-2</strain>
    </source>
</reference>
<evidence type="ECO:0000313" key="3">
    <source>
        <dbReference type="Proteomes" id="UP000285744"/>
    </source>
</evidence>
<keyword evidence="2" id="KW-0378">Hydrolase</keyword>
<accession>A0A420F3U9</accession>
<dbReference type="Proteomes" id="UP000285744">
    <property type="component" value="Unassembled WGS sequence"/>
</dbReference>
<dbReference type="AlphaFoldDB" id="A0A420F3U9"/>
<sequence length="376" mass="39975">MIDAPGPEGGRGGGHGAYRGGVHHARFAAVRDRFHDLLAEGRETGAGLAIWYDGEPVVDIVGGERTPGRPWRADTLVNVYSVGKPLAALCLLLLVDRGRLGLDDPVAAHWPGFRAPATVRQVLDHTAGLPAFPVPRPAAAVGDWNLLCGDLAGAEPEWEPGSVAGEHAWTYGHLVGELVRRVDGRPVGRFLAEEIAGPWGLDLGFGLGEADQRRCADLTYGDPGWPTRTASEPGSLRHRAVTNPAGGLDLAVLNSPLWRGAEVPAVNLHATATGLARLYAGLLAGGTLDGVRLFSPDLVAEATRVQYDGDDLLLGRRTRWTLGMQWEDDGSWGMGGLGGSCAWADPVRGYAFAYVTARLADFDRVETLVDALHDCL</sequence>